<comment type="similarity">
    <text evidence="5">Belongs to the protein N5-glutamine methyltransferase family. PrmC subfamily.</text>
</comment>
<evidence type="ECO:0000259" key="7">
    <source>
        <dbReference type="Pfam" id="PF17827"/>
    </source>
</evidence>
<dbReference type="NCBIfam" id="TIGR03534">
    <property type="entry name" value="RF_mod_PrmC"/>
    <property type="match status" value="1"/>
</dbReference>
<organism evidence="8">
    <name type="scientific">Waddlia chondrophila 2032/99</name>
    <dbReference type="NCBI Taxonomy" id="765953"/>
    <lineage>
        <taxon>Bacteria</taxon>
        <taxon>Pseudomonadati</taxon>
        <taxon>Chlamydiota</taxon>
        <taxon>Chlamydiia</taxon>
        <taxon>Parachlamydiales</taxon>
        <taxon>Waddliaceae</taxon>
        <taxon>Waddlia</taxon>
    </lineage>
</organism>
<dbReference type="SUPFAM" id="SSF53335">
    <property type="entry name" value="S-adenosyl-L-methionine-dependent methyltransferases"/>
    <property type="match status" value="1"/>
</dbReference>
<evidence type="ECO:0000256" key="4">
    <source>
        <dbReference type="ARBA" id="ARBA00048391"/>
    </source>
</evidence>
<reference evidence="8" key="1">
    <citation type="submission" date="2011-05" db="EMBL/GenBank/DDBJ databases">
        <title>Unity in variety -- the pan-genome of the Chlamydiae.</title>
        <authorList>
            <person name="Collingro A."/>
            <person name="Tischler P."/>
            <person name="Weinmaier T."/>
            <person name="Penz T."/>
            <person name="Heinz E."/>
            <person name="Brunham R.C."/>
            <person name="Read T.D."/>
            <person name="Bavoil P.M."/>
            <person name="Sachse K."/>
            <person name="Kahane S."/>
            <person name="Friedman M.G."/>
            <person name="Rattei T."/>
            <person name="Myers G.S.A."/>
            <person name="Horn M."/>
        </authorList>
    </citation>
    <scope>NUCLEOTIDE SEQUENCE</scope>
    <source>
        <strain evidence="8">2032/99</strain>
    </source>
</reference>
<dbReference type="InterPro" id="IPR019874">
    <property type="entry name" value="RF_methyltr_PrmC"/>
</dbReference>
<dbReference type="InterPro" id="IPR029063">
    <property type="entry name" value="SAM-dependent_MTases_sf"/>
</dbReference>
<dbReference type="InterPro" id="IPR004556">
    <property type="entry name" value="HemK-like"/>
</dbReference>
<dbReference type="Gene3D" id="1.10.8.10">
    <property type="entry name" value="DNA helicase RuvA subunit, C-terminal domain"/>
    <property type="match status" value="1"/>
</dbReference>
<dbReference type="InterPro" id="IPR040758">
    <property type="entry name" value="PrmC_N"/>
</dbReference>
<gene>
    <name evidence="8" type="primary">hemK</name>
    <name evidence="5" type="synonym">prmC</name>
    <name evidence="8" type="ORF">WCH_BT11600</name>
</gene>
<dbReference type="HAMAP" id="MF_02126">
    <property type="entry name" value="RF_methyltr_PrmC"/>
    <property type="match status" value="1"/>
</dbReference>
<dbReference type="Gene3D" id="3.40.50.150">
    <property type="entry name" value="Vaccinia Virus protein VP39"/>
    <property type="match status" value="1"/>
</dbReference>
<comment type="caution">
    <text evidence="5">Lacks conserved residue(s) required for the propagation of feature annotation.</text>
</comment>
<evidence type="ECO:0000256" key="1">
    <source>
        <dbReference type="ARBA" id="ARBA00022603"/>
    </source>
</evidence>
<comment type="catalytic activity">
    <reaction evidence="4 5">
        <text>L-glutaminyl-[peptide chain release factor] + S-adenosyl-L-methionine = N(5)-methyl-L-glutaminyl-[peptide chain release factor] + S-adenosyl-L-homocysteine + H(+)</text>
        <dbReference type="Rhea" id="RHEA:42896"/>
        <dbReference type="Rhea" id="RHEA-COMP:10271"/>
        <dbReference type="Rhea" id="RHEA-COMP:10272"/>
        <dbReference type="ChEBI" id="CHEBI:15378"/>
        <dbReference type="ChEBI" id="CHEBI:30011"/>
        <dbReference type="ChEBI" id="CHEBI:57856"/>
        <dbReference type="ChEBI" id="CHEBI:59789"/>
        <dbReference type="ChEBI" id="CHEBI:61891"/>
        <dbReference type="EC" id="2.1.1.297"/>
    </reaction>
</comment>
<dbReference type="GO" id="GO:0003676">
    <property type="term" value="F:nucleic acid binding"/>
    <property type="evidence" value="ECO:0007669"/>
    <property type="project" value="InterPro"/>
</dbReference>
<dbReference type="AlphaFoldDB" id="F8LCM3"/>
<dbReference type="EMBL" id="FR872651">
    <property type="protein sequence ID" value="CCB91237.1"/>
    <property type="molecule type" value="Genomic_DNA"/>
</dbReference>
<dbReference type="NCBIfam" id="TIGR00536">
    <property type="entry name" value="hemK_fam"/>
    <property type="match status" value="1"/>
</dbReference>
<feature type="domain" description="Release factor glutamine methyltransferase N-terminal" evidence="7">
    <location>
        <begin position="5"/>
        <end position="75"/>
    </location>
</feature>
<dbReference type="GO" id="GO:0032259">
    <property type="term" value="P:methylation"/>
    <property type="evidence" value="ECO:0007669"/>
    <property type="project" value="UniProtKB-KW"/>
</dbReference>
<keyword evidence="1 5" id="KW-0489">Methyltransferase</keyword>
<dbReference type="PANTHER" id="PTHR18895:SF74">
    <property type="entry name" value="MTRF1L RELEASE FACTOR GLUTAMINE METHYLTRANSFERASE"/>
    <property type="match status" value="1"/>
</dbReference>
<dbReference type="EC" id="2.1.1.297" evidence="5"/>
<evidence type="ECO:0000313" key="8">
    <source>
        <dbReference type="EMBL" id="CCB91237.1"/>
    </source>
</evidence>
<dbReference type="CDD" id="cd02440">
    <property type="entry name" value="AdoMet_MTases"/>
    <property type="match status" value="1"/>
</dbReference>
<dbReference type="Pfam" id="PF17827">
    <property type="entry name" value="PrmC_N"/>
    <property type="match status" value="1"/>
</dbReference>
<comment type="function">
    <text evidence="5">Methylates the class 1 translation termination release factors RF1/PrfA and RF2/PrfB on the glutamine residue of the universally conserved GGQ motif.</text>
</comment>
<evidence type="ECO:0000259" key="6">
    <source>
        <dbReference type="Pfam" id="PF05175"/>
    </source>
</evidence>
<evidence type="ECO:0000256" key="2">
    <source>
        <dbReference type="ARBA" id="ARBA00022679"/>
    </source>
</evidence>
<evidence type="ECO:0000256" key="5">
    <source>
        <dbReference type="HAMAP-Rule" id="MF_02126"/>
    </source>
</evidence>
<sequence>MIAKEALDKCIVFFREKGLAHPRKEAAIIIGDALGMKPLELYMQHDRPLTDSELKRCRKAIARRVKGEPNQYIRGIVDFFDCVLTVDKRVLIPRMETEILVDKIVKELENEDLKGKTLWDVCTGSGCIGIAIKKKFPELEVALSDLSADALEAASENAVKNGVDVRIVKGDLLEPFKGERADFIVSNPPYIREEEFSTLAVEVKNFEPKMALVSGETGLEIYRRFNEELPGFLKAGGRIWMEIGMGQGEDIVKIFSGENWENVWFEQDWSQLDRFFYATRKSP</sequence>
<feature type="binding site" evidence="5">
    <location>
        <position position="145"/>
    </location>
    <ligand>
        <name>S-adenosyl-L-methionine</name>
        <dbReference type="ChEBI" id="CHEBI:59789"/>
    </ligand>
</feature>
<dbReference type="InterPro" id="IPR007848">
    <property type="entry name" value="Small_mtfrase_dom"/>
</dbReference>
<feature type="binding site" evidence="5">
    <location>
        <position position="187"/>
    </location>
    <ligand>
        <name>S-adenosyl-L-methionine</name>
        <dbReference type="ChEBI" id="CHEBI:59789"/>
    </ligand>
</feature>
<keyword evidence="3 5" id="KW-0949">S-adenosyl-L-methionine</keyword>
<evidence type="ECO:0000256" key="3">
    <source>
        <dbReference type="ARBA" id="ARBA00022691"/>
    </source>
</evidence>
<accession>F8LCM3</accession>
<dbReference type="InterPro" id="IPR002052">
    <property type="entry name" value="DNA_methylase_N6_adenine_CS"/>
</dbReference>
<dbReference type="GO" id="GO:0102559">
    <property type="term" value="F:peptide chain release factor N(5)-glutamine methyltransferase activity"/>
    <property type="evidence" value="ECO:0007669"/>
    <property type="project" value="UniProtKB-EC"/>
</dbReference>
<feature type="binding site" evidence="5">
    <location>
        <begin position="187"/>
        <end position="190"/>
    </location>
    <ligand>
        <name>substrate</name>
    </ligand>
</feature>
<feature type="domain" description="Methyltransferase small" evidence="6">
    <location>
        <begin position="105"/>
        <end position="197"/>
    </location>
</feature>
<proteinExistence type="inferred from homology"/>
<name>F8LCM3_9BACT</name>
<protein>
    <recommendedName>
        <fullName evidence="5">Release factor glutamine methyltransferase</fullName>
        <shortName evidence="5">RF MTase</shortName>
        <ecNumber evidence="5">2.1.1.297</ecNumber>
    </recommendedName>
    <alternativeName>
        <fullName evidence="5">N5-glutamine methyltransferase PrmC</fullName>
    </alternativeName>
    <alternativeName>
        <fullName evidence="5">Protein-(glutamine-N5) MTase PrmC</fullName>
    </alternativeName>
    <alternativeName>
        <fullName evidence="5">Protein-glutamine N-methyltransferase PrmC</fullName>
    </alternativeName>
</protein>
<dbReference type="Pfam" id="PF05175">
    <property type="entry name" value="MTS"/>
    <property type="match status" value="1"/>
</dbReference>
<dbReference type="PANTHER" id="PTHR18895">
    <property type="entry name" value="HEMK METHYLTRANSFERASE"/>
    <property type="match status" value="1"/>
</dbReference>
<keyword evidence="2 5" id="KW-0808">Transferase</keyword>
<dbReference type="PROSITE" id="PS00092">
    <property type="entry name" value="N6_MTASE"/>
    <property type="match status" value="1"/>
</dbReference>
<dbReference type="InterPro" id="IPR050320">
    <property type="entry name" value="N5-glutamine_MTase"/>
</dbReference>